<evidence type="ECO:0000259" key="3">
    <source>
        <dbReference type="PROSITE" id="PS51724"/>
    </source>
</evidence>
<dbReference type="EMBL" id="JAUSVK010000001">
    <property type="protein sequence ID" value="MDQ0393012.1"/>
    <property type="molecule type" value="Genomic_DNA"/>
</dbReference>
<dbReference type="GO" id="GO:0051301">
    <property type="term" value="P:cell division"/>
    <property type="evidence" value="ECO:0007669"/>
    <property type="project" value="UniProtKB-KW"/>
</dbReference>
<protein>
    <submittedName>
        <fullName evidence="4">Cell division protein FtsN</fullName>
    </submittedName>
</protein>
<dbReference type="PROSITE" id="PS51724">
    <property type="entry name" value="SPOR"/>
    <property type="match status" value="1"/>
</dbReference>
<feature type="transmembrane region" description="Helical" evidence="2">
    <location>
        <begin position="130"/>
        <end position="150"/>
    </location>
</feature>
<feature type="domain" description="SPOR" evidence="3">
    <location>
        <begin position="436"/>
        <end position="521"/>
    </location>
</feature>
<dbReference type="Proteomes" id="UP001237448">
    <property type="component" value="Unassembled WGS sequence"/>
</dbReference>
<keyword evidence="4" id="KW-0132">Cell division</keyword>
<evidence type="ECO:0000256" key="1">
    <source>
        <dbReference type="SAM" id="MobiDB-lite"/>
    </source>
</evidence>
<evidence type="ECO:0000256" key="2">
    <source>
        <dbReference type="SAM" id="Phobius"/>
    </source>
</evidence>
<feature type="compositionally biased region" description="Basic and acidic residues" evidence="1">
    <location>
        <begin position="77"/>
        <end position="90"/>
    </location>
</feature>
<sequence>MTGRYDRGGPDGRQAYDDASYDPAQPHLDDRYYEDPRYAALAYDEARDHPQGEGAYEEPYPYGDEQDAGSGPEWTYDESRKAWVDRDGHPYVEPAGDGDEGGYAPAYEEDEYLAPQEDAQLPQRRSRSGVLGLAALVLVASMGGGLAYAWKKGAFIGSDIPGLGGPPPVIRASTDPVKIKPAETTAAVDQPNPQIFGRKDDTPSIGQEKLVSHDEQPVAEVPVRTDAVPVRTASINPATMPATGALPAPANDNTASTPTRSVSTSNITLPAPAAGDTGDTPEGDVPDGPRRVKTIKIMGDNTVVTGEAPIAGPNPAPSTARPIDISGITPTAPLTQAEQQVPDPAAAAPADSGQAATVATPSADKPADTTANDGDGGDSADATTVVTPTRSAETAVAPVHPAIPPVRPRNIPSAPAPVAAPAKPTQVASAEPVASPIAGTGFVVQVSSQKTPADAQTAYQALQRRFPAVIGGLKLSVRKVDIADRGTYYRVRVGLWASSNEAQAFCAKLKAAGGDCVVARN</sequence>
<keyword evidence="4" id="KW-0131">Cell cycle</keyword>
<feature type="compositionally biased region" description="Low complexity" evidence="1">
    <location>
        <begin position="336"/>
        <end position="356"/>
    </location>
</feature>
<feature type="compositionally biased region" description="Low complexity" evidence="1">
    <location>
        <begin position="368"/>
        <end position="383"/>
    </location>
</feature>
<dbReference type="InterPro" id="IPR007730">
    <property type="entry name" value="SPOR-like_dom"/>
</dbReference>
<dbReference type="Gene3D" id="3.30.70.1070">
    <property type="entry name" value="Sporulation related repeat"/>
    <property type="match status" value="1"/>
</dbReference>
<keyword evidence="5" id="KW-1185">Reference proteome</keyword>
<dbReference type="RefSeq" id="WP_307427738.1">
    <property type="nucleotide sequence ID" value="NZ_JAUSVK010000001.1"/>
</dbReference>
<comment type="caution">
    <text evidence="4">The sequence shown here is derived from an EMBL/GenBank/DDBJ whole genome shotgun (WGS) entry which is preliminary data.</text>
</comment>
<gene>
    <name evidence="4" type="ORF">J3R73_002804</name>
</gene>
<evidence type="ECO:0000313" key="4">
    <source>
        <dbReference type="EMBL" id="MDQ0393012.1"/>
    </source>
</evidence>
<dbReference type="SUPFAM" id="SSF110997">
    <property type="entry name" value="Sporulation related repeat"/>
    <property type="match status" value="1"/>
</dbReference>
<proteinExistence type="predicted"/>
<organism evidence="4 5">
    <name type="scientific">Labrys monachus</name>
    <dbReference type="NCBI Taxonomy" id="217067"/>
    <lineage>
        <taxon>Bacteria</taxon>
        <taxon>Pseudomonadati</taxon>
        <taxon>Pseudomonadota</taxon>
        <taxon>Alphaproteobacteria</taxon>
        <taxon>Hyphomicrobiales</taxon>
        <taxon>Xanthobacteraceae</taxon>
        <taxon>Labrys</taxon>
    </lineage>
</organism>
<keyword evidence="2" id="KW-0812">Transmembrane</keyword>
<evidence type="ECO:0000313" key="5">
    <source>
        <dbReference type="Proteomes" id="UP001237448"/>
    </source>
</evidence>
<feature type="compositionally biased region" description="Polar residues" evidence="1">
    <location>
        <begin position="251"/>
        <end position="268"/>
    </location>
</feature>
<accession>A0ABU0FEH4</accession>
<feature type="compositionally biased region" description="Basic and acidic residues" evidence="1">
    <location>
        <begin position="1"/>
        <end position="16"/>
    </location>
</feature>
<reference evidence="4 5" key="1">
    <citation type="submission" date="2023-07" db="EMBL/GenBank/DDBJ databases">
        <title>Genomic Encyclopedia of Type Strains, Phase IV (KMG-IV): sequencing the most valuable type-strain genomes for metagenomic binning, comparative biology and taxonomic classification.</title>
        <authorList>
            <person name="Goeker M."/>
        </authorList>
    </citation>
    <scope>NUCLEOTIDE SEQUENCE [LARGE SCALE GENOMIC DNA]</scope>
    <source>
        <strain evidence="4 5">DSM 5896</strain>
    </source>
</reference>
<name>A0ABU0FEH4_9HYPH</name>
<dbReference type="InterPro" id="IPR036680">
    <property type="entry name" value="SPOR-like_sf"/>
</dbReference>
<keyword evidence="2" id="KW-1133">Transmembrane helix</keyword>
<feature type="compositionally biased region" description="Basic and acidic residues" evidence="1">
    <location>
        <begin position="27"/>
        <end position="37"/>
    </location>
</feature>
<feature type="region of interest" description="Disordered" evidence="1">
    <location>
        <begin position="238"/>
        <end position="291"/>
    </location>
</feature>
<feature type="region of interest" description="Disordered" evidence="1">
    <location>
        <begin position="305"/>
        <end position="383"/>
    </location>
</feature>
<feature type="region of interest" description="Disordered" evidence="1">
    <location>
        <begin position="1"/>
        <end position="105"/>
    </location>
</feature>
<keyword evidence="2" id="KW-0472">Membrane</keyword>
<dbReference type="Pfam" id="PF05036">
    <property type="entry name" value="SPOR"/>
    <property type="match status" value="1"/>
</dbReference>